<protein>
    <submittedName>
        <fullName evidence="1">Uncharacterized protein</fullName>
    </submittedName>
</protein>
<dbReference type="Proteomes" id="UP000007174">
    <property type="component" value="Unassembled WGS sequence"/>
</dbReference>
<organism evidence="1 2">
    <name type="scientific">Colletotrichum higginsianum (strain IMI 349063)</name>
    <name type="common">Crucifer anthracnose fungus</name>
    <dbReference type="NCBI Taxonomy" id="759273"/>
    <lineage>
        <taxon>Eukaryota</taxon>
        <taxon>Fungi</taxon>
        <taxon>Dikarya</taxon>
        <taxon>Ascomycota</taxon>
        <taxon>Pezizomycotina</taxon>
        <taxon>Sordariomycetes</taxon>
        <taxon>Hypocreomycetidae</taxon>
        <taxon>Glomerellales</taxon>
        <taxon>Glomerellaceae</taxon>
        <taxon>Colletotrichum</taxon>
        <taxon>Colletotrichum destructivum species complex</taxon>
    </lineage>
</organism>
<dbReference type="EMBL" id="CACQ02008512">
    <property type="protein sequence ID" value="CCF46264.1"/>
    <property type="molecule type" value="Genomic_DNA"/>
</dbReference>
<reference evidence="2" key="1">
    <citation type="journal article" date="2012" name="Nat. Genet.">
        <title>Lifestyle transitions in plant pathogenic Colletotrichum fungi deciphered by genome and transcriptome analyses.</title>
        <authorList>
            <person name="O'Connell R.J."/>
            <person name="Thon M.R."/>
            <person name="Hacquard S."/>
            <person name="Amyotte S.G."/>
            <person name="Kleemann J."/>
            <person name="Torres M.F."/>
            <person name="Damm U."/>
            <person name="Buiate E.A."/>
            <person name="Epstein L."/>
            <person name="Alkan N."/>
            <person name="Altmueller J."/>
            <person name="Alvarado-Balderrama L."/>
            <person name="Bauser C.A."/>
            <person name="Becker C."/>
            <person name="Birren B.W."/>
            <person name="Chen Z."/>
            <person name="Choi J."/>
            <person name="Crouch J.A."/>
            <person name="Duvick J.P."/>
            <person name="Farman M.A."/>
            <person name="Gan P."/>
            <person name="Heiman D."/>
            <person name="Henrissat B."/>
            <person name="Howard R.J."/>
            <person name="Kabbage M."/>
            <person name="Koch C."/>
            <person name="Kracher B."/>
            <person name="Kubo Y."/>
            <person name="Law A.D."/>
            <person name="Lebrun M.-H."/>
            <person name="Lee Y.-H."/>
            <person name="Miyara I."/>
            <person name="Moore N."/>
            <person name="Neumann U."/>
            <person name="Nordstroem K."/>
            <person name="Panaccione D.G."/>
            <person name="Panstruga R."/>
            <person name="Place M."/>
            <person name="Proctor R.H."/>
            <person name="Prusky D."/>
            <person name="Rech G."/>
            <person name="Reinhardt R."/>
            <person name="Rollins J.A."/>
            <person name="Rounsley S."/>
            <person name="Schardl C.L."/>
            <person name="Schwartz D.C."/>
            <person name="Shenoy N."/>
            <person name="Shirasu K."/>
            <person name="Sikhakolli U.R."/>
            <person name="Stueber K."/>
            <person name="Sukno S.A."/>
            <person name="Sweigard J.A."/>
            <person name="Takano Y."/>
            <person name="Takahara H."/>
            <person name="Trail F."/>
            <person name="van der Does H.C."/>
            <person name="Voll L.M."/>
            <person name="Will I."/>
            <person name="Young S."/>
            <person name="Zeng Q."/>
            <person name="Zhang J."/>
            <person name="Zhou S."/>
            <person name="Dickman M.B."/>
            <person name="Schulze-Lefert P."/>
            <person name="Ver Loren van Themaat E."/>
            <person name="Ma L.-J."/>
            <person name="Vaillancourt L.J."/>
        </authorList>
    </citation>
    <scope>NUCLEOTIDE SEQUENCE [LARGE SCALE GENOMIC DNA]</scope>
    <source>
        <strain evidence="2">IMI 349063</strain>
    </source>
</reference>
<name>H1W1A1_COLHI</name>
<proteinExistence type="predicted"/>
<feature type="non-terminal residue" evidence="1">
    <location>
        <position position="1"/>
    </location>
</feature>
<evidence type="ECO:0000313" key="1">
    <source>
        <dbReference type="EMBL" id="CCF46264.1"/>
    </source>
</evidence>
<evidence type="ECO:0000313" key="2">
    <source>
        <dbReference type="Proteomes" id="UP000007174"/>
    </source>
</evidence>
<dbReference type="HOGENOM" id="CLU_1302287_0_0_1"/>
<sequence length="212" mass="23536">QKSQLTYCHIVVPHRIRSFVRSSTGWSQLFFSARPPFISTLIIPPTLFPIPRSQLRHWLDSVAAAAAAAAIASFSSHRPNSAVLISSHLTLANLALHQLQLRIPYLILWVQTSVSLFPLARPQLKRQQQQQVFHGPSTSKHQAIQTALTAQSHNQGLAHIRILLSTSLGSHNLYINTTFPISSPCRPSNRESVPGSVIQFTSKVPRYGTQAR</sequence>
<accession>H1W1A1</accession>
<gene>
    <name evidence="1" type="ORF">CH063_03826</name>
</gene>
<dbReference type="AlphaFoldDB" id="H1W1A1"/>